<dbReference type="KEGG" id="cdu:CD36_28630"/>
<dbReference type="AlphaFoldDB" id="B9WLE8"/>
<evidence type="ECO:0000313" key="4">
    <source>
        <dbReference type="Proteomes" id="UP000002605"/>
    </source>
</evidence>
<feature type="compositionally biased region" description="Low complexity" evidence="1">
    <location>
        <begin position="224"/>
        <end position="248"/>
    </location>
</feature>
<accession>B9WLE8</accession>
<sequence>MYSSNPFPSDLYSLWNRKTRDSKMSSKGEQEHVKNLYAPPLSAYSSDFPGGSLYQLEYTINTTTKSSPLFTNTPLTQSKHAQLAKIRNTGYATIRPIGIVQTMEEIELEKVYYSSDEQTMDPAVVAIENSSDAIVGANASTISIQQQIQQPEIDLDAQVFNADEIYTGTDDERDSLDESDVQHMHGQVGITMDDEGFMAAEVEYQEDHSLDSVPNTGILINSSNSGTSTTFNSNTNTGRTVTTNPTTTSGSLLPIDEQNENEYSEQDMIVD</sequence>
<dbReference type="OrthoDB" id="4047136at2759"/>
<dbReference type="InterPro" id="IPR008402">
    <property type="entry name" value="APC_su15/mnd2"/>
</dbReference>
<dbReference type="Proteomes" id="UP000002605">
    <property type="component" value="Chromosome R"/>
</dbReference>
<organism evidence="3 4">
    <name type="scientific">Candida dubliniensis (strain CD36 / ATCC MYA-646 / CBS 7987 / NCPF 3949 / NRRL Y-17841)</name>
    <name type="common">Yeast</name>
    <dbReference type="NCBI Taxonomy" id="573826"/>
    <lineage>
        <taxon>Eukaryota</taxon>
        <taxon>Fungi</taxon>
        <taxon>Dikarya</taxon>
        <taxon>Ascomycota</taxon>
        <taxon>Saccharomycotina</taxon>
        <taxon>Pichiomycetes</taxon>
        <taxon>Debaryomycetaceae</taxon>
        <taxon>Candida/Lodderomyces clade</taxon>
        <taxon>Candida</taxon>
    </lineage>
</organism>
<proteinExistence type="predicted"/>
<dbReference type="RefSeq" id="XP_002421909.1">
    <property type="nucleotide sequence ID" value="XM_002421864.1"/>
</dbReference>
<name>B9WLE8_CANDC</name>
<keyword evidence="4" id="KW-1185">Reference proteome</keyword>
<evidence type="ECO:0000256" key="1">
    <source>
        <dbReference type="SAM" id="MobiDB-lite"/>
    </source>
</evidence>
<dbReference type="HOGENOM" id="CLU_1026700_0_0_1"/>
<feature type="compositionally biased region" description="Acidic residues" evidence="1">
    <location>
        <begin position="257"/>
        <end position="271"/>
    </location>
</feature>
<dbReference type="GeneID" id="8050222"/>
<feature type="region of interest" description="Disordered" evidence="1">
    <location>
        <begin position="224"/>
        <end position="271"/>
    </location>
</feature>
<dbReference type="GO" id="GO:0031145">
    <property type="term" value="P:anaphase-promoting complex-dependent catabolic process"/>
    <property type="evidence" value="ECO:0007669"/>
    <property type="project" value="InterPro"/>
</dbReference>
<dbReference type="Pfam" id="PF05841">
    <property type="entry name" value="Apc15p"/>
    <property type="match status" value="1"/>
</dbReference>
<protein>
    <submittedName>
        <fullName evidence="3">Uncharacterized protein</fullName>
    </submittedName>
</protein>
<dbReference type="CGD" id="CAL0000164238">
    <property type="gene designation" value="Cd36_28630"/>
</dbReference>
<evidence type="ECO:0000313" key="3">
    <source>
        <dbReference type="EMBL" id="CAX39909.1"/>
    </source>
</evidence>
<dbReference type="eggNOG" id="ENOG502RQ1I">
    <property type="taxonomic scope" value="Eukaryota"/>
</dbReference>
<gene>
    <name evidence="2" type="ordered locus">Cd36_28630</name>
    <name evidence="3" type="ORF">CD36_28630</name>
</gene>
<reference evidence="3 4" key="1">
    <citation type="journal article" date="2009" name="Genome Res.">
        <title>Comparative genomics of the fungal pathogens Candida dubliniensis and Candida albicans.</title>
        <authorList>
            <person name="Jackson A.P."/>
            <person name="Gamble J.A."/>
            <person name="Yeomans T."/>
            <person name="Moran G.P."/>
            <person name="Saunders D."/>
            <person name="Harris D."/>
            <person name="Aslett M."/>
            <person name="Barrell J.F."/>
            <person name="Butler G."/>
            <person name="Citiulo F."/>
            <person name="Coleman D.C."/>
            <person name="de Groot P.W.J."/>
            <person name="Goodwin T.J."/>
            <person name="Quail M.A."/>
            <person name="McQuillan J."/>
            <person name="Munro C.A."/>
            <person name="Pain A."/>
            <person name="Poulter R.T."/>
            <person name="Rajandream M.A."/>
            <person name="Renauld H."/>
            <person name="Spiering M.J."/>
            <person name="Tivey A."/>
            <person name="Gow N.A.R."/>
            <person name="Barrell B."/>
            <person name="Sullivan D.J."/>
            <person name="Berriman M."/>
        </authorList>
    </citation>
    <scope>NUCLEOTIDE SEQUENCE [LARGE SCALE GENOMIC DNA]</scope>
    <source>
        <strain evidence="4">CD36 / ATCC MYA-646 / CBS 7987 / NCPF 3949 / NRRL Y-17841</strain>
    </source>
</reference>
<dbReference type="EMBL" id="FM992695">
    <property type="protein sequence ID" value="CAX39909.1"/>
    <property type="molecule type" value="Genomic_DNA"/>
</dbReference>
<evidence type="ECO:0000313" key="2">
    <source>
        <dbReference type="CGD" id="CAL0000164238"/>
    </source>
</evidence>
<dbReference type="GO" id="GO:0005680">
    <property type="term" value="C:anaphase-promoting complex"/>
    <property type="evidence" value="ECO:0007669"/>
    <property type="project" value="InterPro"/>
</dbReference>